<evidence type="ECO:0000256" key="13">
    <source>
        <dbReference type="ARBA" id="ARBA00048670"/>
    </source>
</evidence>
<evidence type="ECO:0000259" key="17">
    <source>
        <dbReference type="Pfam" id="PF02776"/>
    </source>
</evidence>
<evidence type="ECO:0000256" key="14">
    <source>
        <dbReference type="RuleBase" id="RU003591"/>
    </source>
</evidence>
<evidence type="ECO:0000256" key="8">
    <source>
        <dbReference type="ARBA" id="ARBA00022723"/>
    </source>
</evidence>
<dbReference type="Proteomes" id="UP000072660">
    <property type="component" value="Unassembled WGS sequence"/>
</dbReference>
<dbReference type="Pfam" id="PF02775">
    <property type="entry name" value="TPP_enzyme_C"/>
    <property type="match status" value="1"/>
</dbReference>
<dbReference type="Gene3D" id="3.40.50.970">
    <property type="match status" value="2"/>
</dbReference>
<gene>
    <name evidence="18" type="ORF">AXE65_09030</name>
</gene>
<keyword evidence="7 14" id="KW-0808">Transferase</keyword>
<evidence type="ECO:0000256" key="5">
    <source>
        <dbReference type="ARBA" id="ARBA00022605"/>
    </source>
</evidence>
<dbReference type="InterPro" id="IPR039368">
    <property type="entry name" value="AHAS_TPP"/>
</dbReference>
<keyword evidence="5 14" id="KW-0028">Amino-acid biosynthesis</keyword>
<dbReference type="InterPro" id="IPR012000">
    <property type="entry name" value="Thiamin_PyroP_enz_cen_dom"/>
</dbReference>
<dbReference type="UniPathway" id="UPA00049">
    <property type="reaction ID" value="UER00059"/>
</dbReference>
<dbReference type="AlphaFoldDB" id="A0A139SXJ6"/>
<evidence type="ECO:0000259" key="15">
    <source>
        <dbReference type="Pfam" id="PF00205"/>
    </source>
</evidence>
<dbReference type="Gene3D" id="3.40.50.1220">
    <property type="entry name" value="TPP-binding domain"/>
    <property type="match status" value="1"/>
</dbReference>
<dbReference type="PANTHER" id="PTHR18968">
    <property type="entry name" value="THIAMINE PYROPHOSPHATE ENZYMES"/>
    <property type="match status" value="1"/>
</dbReference>
<keyword evidence="8 14" id="KW-0479">Metal-binding</keyword>
<dbReference type="NCBIfam" id="TIGR00118">
    <property type="entry name" value="acolac_lg"/>
    <property type="match status" value="1"/>
</dbReference>
<comment type="caution">
    <text evidence="18">The sequence shown here is derived from an EMBL/GenBank/DDBJ whole genome shotgun (WGS) entry which is preliminary data.</text>
</comment>
<dbReference type="OrthoDB" id="9785953at2"/>
<dbReference type="FunFam" id="3.40.50.970:FF:000016">
    <property type="entry name" value="Acetolactate synthase"/>
    <property type="match status" value="1"/>
</dbReference>
<evidence type="ECO:0000256" key="10">
    <source>
        <dbReference type="ARBA" id="ARBA00022842"/>
    </source>
</evidence>
<dbReference type="InterPro" id="IPR045229">
    <property type="entry name" value="TPP_enz"/>
</dbReference>
<evidence type="ECO:0000256" key="12">
    <source>
        <dbReference type="ARBA" id="ARBA00023304"/>
    </source>
</evidence>
<evidence type="ECO:0000256" key="1">
    <source>
        <dbReference type="ARBA" id="ARBA00004974"/>
    </source>
</evidence>
<dbReference type="RefSeq" id="WP_068386724.1">
    <property type="nucleotide sequence ID" value="NZ_LSZO01000017.1"/>
</dbReference>
<keyword evidence="19" id="KW-1185">Reference proteome</keyword>
<feature type="domain" description="Thiamine pyrophosphate enzyme N-terminal TPP-binding" evidence="17">
    <location>
        <begin position="5"/>
        <end position="118"/>
    </location>
</feature>
<comment type="catalytic activity">
    <reaction evidence="13 14">
        <text>2 pyruvate + H(+) = (2S)-2-acetolactate + CO2</text>
        <dbReference type="Rhea" id="RHEA:25249"/>
        <dbReference type="ChEBI" id="CHEBI:15361"/>
        <dbReference type="ChEBI" id="CHEBI:15378"/>
        <dbReference type="ChEBI" id="CHEBI:16526"/>
        <dbReference type="ChEBI" id="CHEBI:58476"/>
        <dbReference type="EC" id="2.2.1.6"/>
    </reaction>
</comment>
<dbReference type="EC" id="2.2.1.6" evidence="4 14"/>
<dbReference type="CDD" id="cd02015">
    <property type="entry name" value="TPP_AHAS"/>
    <property type="match status" value="1"/>
</dbReference>
<dbReference type="PANTHER" id="PTHR18968:SF13">
    <property type="entry name" value="ACETOLACTATE SYNTHASE CATALYTIC SUBUNIT, MITOCHONDRIAL"/>
    <property type="match status" value="1"/>
</dbReference>
<feature type="domain" description="Thiamine pyrophosphate enzyme TPP-binding" evidence="16">
    <location>
        <begin position="396"/>
        <end position="545"/>
    </location>
</feature>
<dbReference type="GO" id="GO:0030976">
    <property type="term" value="F:thiamine pyrophosphate binding"/>
    <property type="evidence" value="ECO:0007669"/>
    <property type="project" value="UniProtKB-UniRule"/>
</dbReference>
<dbReference type="InterPro" id="IPR012001">
    <property type="entry name" value="Thiamin_PyroP_enz_TPP-bd_dom"/>
</dbReference>
<dbReference type="FunFam" id="3.40.50.1220:FF:000008">
    <property type="entry name" value="Acetolactate synthase"/>
    <property type="match status" value="1"/>
</dbReference>
<feature type="domain" description="Thiamine pyrophosphate enzyme central" evidence="15">
    <location>
        <begin position="196"/>
        <end position="330"/>
    </location>
</feature>
<reference evidence="18 19" key="1">
    <citation type="submission" date="2016-02" db="EMBL/GenBank/DDBJ databases">
        <authorList>
            <person name="Wen L."/>
            <person name="He K."/>
            <person name="Yang H."/>
        </authorList>
    </citation>
    <scope>NUCLEOTIDE SEQUENCE [LARGE SCALE GENOMIC DNA]</scope>
    <source>
        <strain evidence="18 19">CV58</strain>
    </source>
</reference>
<evidence type="ECO:0000256" key="7">
    <source>
        <dbReference type="ARBA" id="ARBA00022679"/>
    </source>
</evidence>
<dbReference type="FunFam" id="3.40.50.970:FF:000007">
    <property type="entry name" value="Acetolactate synthase"/>
    <property type="match status" value="1"/>
</dbReference>
<dbReference type="GO" id="GO:0050660">
    <property type="term" value="F:flavin adenine dinucleotide binding"/>
    <property type="evidence" value="ECO:0007669"/>
    <property type="project" value="InterPro"/>
</dbReference>
<sequence>MELLSGAEMLIRALHDEGVKYVYGYPGGALLHVYDALFRQNDVTHILVRHEQAATHMADGYARATGKAGVVMVTSGPGATNAITGIATAYMDSIPMVVISGQVQSDLVGSDAFQETDMVGISRPIVKHSFIVQHAAQIPEIVKKAFYIAESGRPGPVVIDIPKDMGDPTQKYQYHYPQKVKLRSYSPAVRGHSGQIRKALDLLLSARRPILYSGGGIITGHASEPLTALAKQLNLPVTNTLMGLGGFPGTDSQFLGMLGMHGSYVANLAMHHADVILAIGARFDDRVINGADKFCPGAKIIHIDVDPASISKTIKADIPIVGPAKPVLVEMLSQLTEINQRLDESSMAAWWQQIDEWRGAQELFPFEAGDGSIIKPQQVIKTLWEVTAGEAWISSDVGQHQMFAAQHYRFPKAGRWINSGGLGTMGFGFPAAMGVKLNFPEETVACVTGEGSIQMNIQELSTCLQYDLAVKIINLNNGALGMVRQWQDMQYNSRYSHSYMESLPDFRRLAEAYGHIGIRVDKLSDLKPKMEEAFSHKDRLVFLDIQVDTSEHVYPMQIRGGAMRDMWLSKTERT</sequence>
<dbReference type="InterPro" id="IPR029061">
    <property type="entry name" value="THDP-binding"/>
</dbReference>
<keyword evidence="11 14" id="KW-0786">Thiamine pyrophosphate</keyword>
<dbReference type="Pfam" id="PF02776">
    <property type="entry name" value="TPP_enzyme_N"/>
    <property type="match status" value="1"/>
</dbReference>
<evidence type="ECO:0000313" key="18">
    <source>
        <dbReference type="EMBL" id="KXU39337.1"/>
    </source>
</evidence>
<dbReference type="CDD" id="cd07035">
    <property type="entry name" value="TPP_PYR_POX_like"/>
    <property type="match status" value="1"/>
</dbReference>
<dbReference type="Pfam" id="PF00205">
    <property type="entry name" value="TPP_enzyme_M"/>
    <property type="match status" value="1"/>
</dbReference>
<keyword evidence="9" id="KW-0274">FAD</keyword>
<protein>
    <recommendedName>
        <fullName evidence="4 14">Acetolactate synthase</fullName>
        <ecNumber evidence="4 14">2.2.1.6</ecNumber>
    </recommendedName>
</protein>
<organism evidence="18 19">
    <name type="scientific">Ventosimonas gracilis</name>
    <dbReference type="NCBI Taxonomy" id="1680762"/>
    <lineage>
        <taxon>Bacteria</taxon>
        <taxon>Pseudomonadati</taxon>
        <taxon>Pseudomonadota</taxon>
        <taxon>Gammaproteobacteria</taxon>
        <taxon>Pseudomonadales</taxon>
        <taxon>Ventosimonadaceae</taxon>
        <taxon>Ventosimonas</taxon>
    </lineage>
</organism>
<keyword evidence="10 14" id="KW-0460">Magnesium</keyword>
<dbReference type="SUPFAM" id="SSF52467">
    <property type="entry name" value="DHS-like NAD/FAD-binding domain"/>
    <property type="match status" value="1"/>
</dbReference>
<name>A0A139SXJ6_9GAMM</name>
<evidence type="ECO:0000256" key="11">
    <source>
        <dbReference type="ARBA" id="ARBA00023052"/>
    </source>
</evidence>
<dbReference type="GO" id="GO:0009099">
    <property type="term" value="P:L-valine biosynthetic process"/>
    <property type="evidence" value="ECO:0007669"/>
    <property type="project" value="UniProtKB-UniPathway"/>
</dbReference>
<dbReference type="NCBIfam" id="NF005058">
    <property type="entry name" value="PRK06466.1"/>
    <property type="match status" value="1"/>
</dbReference>
<dbReference type="GO" id="GO:0003984">
    <property type="term" value="F:acetolactate synthase activity"/>
    <property type="evidence" value="ECO:0007669"/>
    <property type="project" value="UniProtKB-EC"/>
</dbReference>
<evidence type="ECO:0000256" key="2">
    <source>
        <dbReference type="ARBA" id="ARBA00005025"/>
    </source>
</evidence>
<evidence type="ECO:0000256" key="9">
    <source>
        <dbReference type="ARBA" id="ARBA00022827"/>
    </source>
</evidence>
<comment type="similarity">
    <text evidence="3 14">Belongs to the TPP enzyme family.</text>
</comment>
<keyword evidence="6" id="KW-0285">Flavoprotein</keyword>
<dbReference type="GO" id="GO:0000287">
    <property type="term" value="F:magnesium ion binding"/>
    <property type="evidence" value="ECO:0007669"/>
    <property type="project" value="UniProtKB-UniRule"/>
</dbReference>
<comment type="cofactor">
    <cofactor evidence="14">
        <name>thiamine diphosphate</name>
        <dbReference type="ChEBI" id="CHEBI:58937"/>
    </cofactor>
    <text evidence="14">Binds 1 thiamine pyrophosphate per subunit.</text>
</comment>
<dbReference type="InterPro" id="IPR012846">
    <property type="entry name" value="Acetolactate_synth_lsu"/>
</dbReference>
<comment type="cofactor">
    <cofactor evidence="14">
        <name>Mg(2+)</name>
        <dbReference type="ChEBI" id="CHEBI:18420"/>
    </cofactor>
    <text evidence="14">Binds 1 Mg(2+) ion per subunit.</text>
</comment>
<dbReference type="SUPFAM" id="SSF52518">
    <property type="entry name" value="Thiamin diphosphate-binding fold (THDP-binding)"/>
    <property type="match status" value="2"/>
</dbReference>
<dbReference type="GO" id="GO:0005948">
    <property type="term" value="C:acetolactate synthase complex"/>
    <property type="evidence" value="ECO:0007669"/>
    <property type="project" value="TreeGrafter"/>
</dbReference>
<comment type="pathway">
    <text evidence="1 14">Amino-acid biosynthesis; L-isoleucine biosynthesis; L-isoleucine from 2-oxobutanoate: step 1/4.</text>
</comment>
<dbReference type="EMBL" id="LSZO01000017">
    <property type="protein sequence ID" value="KXU39337.1"/>
    <property type="molecule type" value="Genomic_DNA"/>
</dbReference>
<proteinExistence type="inferred from homology"/>
<dbReference type="InterPro" id="IPR011766">
    <property type="entry name" value="TPP_enzyme_TPP-bd"/>
</dbReference>
<dbReference type="UniPathway" id="UPA00047">
    <property type="reaction ID" value="UER00055"/>
</dbReference>
<dbReference type="GO" id="GO:0009097">
    <property type="term" value="P:isoleucine biosynthetic process"/>
    <property type="evidence" value="ECO:0007669"/>
    <property type="project" value="UniProtKB-UniPathway"/>
</dbReference>
<evidence type="ECO:0000256" key="6">
    <source>
        <dbReference type="ARBA" id="ARBA00022630"/>
    </source>
</evidence>
<evidence type="ECO:0000256" key="3">
    <source>
        <dbReference type="ARBA" id="ARBA00007812"/>
    </source>
</evidence>
<evidence type="ECO:0000256" key="4">
    <source>
        <dbReference type="ARBA" id="ARBA00013145"/>
    </source>
</evidence>
<dbReference type="InterPro" id="IPR029035">
    <property type="entry name" value="DHS-like_NAD/FAD-binding_dom"/>
</dbReference>
<accession>A0A139SXJ6</accession>
<evidence type="ECO:0000259" key="16">
    <source>
        <dbReference type="Pfam" id="PF02775"/>
    </source>
</evidence>
<evidence type="ECO:0000313" key="19">
    <source>
        <dbReference type="Proteomes" id="UP000072660"/>
    </source>
</evidence>
<keyword evidence="12 14" id="KW-0100">Branched-chain amino acid biosynthesis</keyword>
<comment type="pathway">
    <text evidence="2 14">Amino-acid biosynthesis; L-valine biosynthesis; L-valine from pyruvate: step 1/4.</text>
</comment>